<dbReference type="InterPro" id="IPR004329">
    <property type="entry name" value="CcmE"/>
</dbReference>
<dbReference type="GO" id="GO:0017003">
    <property type="term" value="P:protein-heme linkage"/>
    <property type="evidence" value="ECO:0007669"/>
    <property type="project" value="InterPro"/>
</dbReference>
<keyword evidence="5" id="KW-0732">Signal</keyword>
<evidence type="ECO:0000313" key="7">
    <source>
        <dbReference type="Proteomes" id="UP000029736"/>
    </source>
</evidence>
<dbReference type="GO" id="GO:0005886">
    <property type="term" value="C:plasma membrane"/>
    <property type="evidence" value="ECO:0007669"/>
    <property type="project" value="InterPro"/>
</dbReference>
<evidence type="ECO:0000256" key="1">
    <source>
        <dbReference type="ARBA" id="ARBA00004370"/>
    </source>
</evidence>
<dbReference type="OrthoDB" id="1524250at2"/>
<comment type="caution">
    <text evidence="6">The sequence shown here is derived from an EMBL/GenBank/DDBJ whole genome shotgun (WGS) entry which is preliminary data.</text>
</comment>
<keyword evidence="3" id="KW-0201">Cytochrome c-type biogenesis</keyword>
<dbReference type="GO" id="GO:0020037">
    <property type="term" value="F:heme binding"/>
    <property type="evidence" value="ECO:0007669"/>
    <property type="project" value="InterPro"/>
</dbReference>
<keyword evidence="2" id="KW-0408">Iron</keyword>
<dbReference type="GO" id="GO:0017004">
    <property type="term" value="P:cytochrome complex assembly"/>
    <property type="evidence" value="ECO:0007669"/>
    <property type="project" value="UniProtKB-KW"/>
</dbReference>
<proteinExistence type="predicted"/>
<dbReference type="InterPro" id="IPR012340">
    <property type="entry name" value="NA-bd_OB-fold"/>
</dbReference>
<organism evidence="6 7">
    <name type="scientific">Phaeodactylibacter xiamenensis</name>
    <dbReference type="NCBI Taxonomy" id="1524460"/>
    <lineage>
        <taxon>Bacteria</taxon>
        <taxon>Pseudomonadati</taxon>
        <taxon>Bacteroidota</taxon>
        <taxon>Saprospiria</taxon>
        <taxon>Saprospirales</taxon>
        <taxon>Haliscomenobacteraceae</taxon>
        <taxon>Phaeodactylibacter</taxon>
    </lineage>
</organism>
<accession>A0A098S0K9</accession>
<keyword evidence="2" id="KW-0349">Heme</keyword>
<dbReference type="AlphaFoldDB" id="A0A098S0K9"/>
<dbReference type="EMBL" id="JPOS01000084">
    <property type="protein sequence ID" value="KGE85676.1"/>
    <property type="molecule type" value="Genomic_DNA"/>
</dbReference>
<comment type="subcellular location">
    <subcellularLocation>
        <location evidence="1">Membrane</location>
    </subcellularLocation>
</comment>
<gene>
    <name evidence="6" type="ORF">IX84_26720</name>
</gene>
<dbReference type="InterPro" id="IPR036127">
    <property type="entry name" value="CcmE-like_sf"/>
</dbReference>
<keyword evidence="7" id="KW-1185">Reference proteome</keyword>
<keyword evidence="2" id="KW-0479">Metal-binding</keyword>
<keyword evidence="4" id="KW-0472">Membrane</keyword>
<dbReference type="SUPFAM" id="SSF82093">
    <property type="entry name" value="Heme chaperone CcmE"/>
    <property type="match status" value="1"/>
</dbReference>
<sequence>MKKIYIIAIIMVGVAIAMLTSAADDMSTYATFADAEQSGERVKIAGQLSKDKEMHYDPETDPNYFSFYIKDAEGDERKVVLLSEKPQDFELSEQIVLTGSMKGDEFVATDMLMKCPSKYKEEEVYIKSEAG</sequence>
<evidence type="ECO:0000256" key="5">
    <source>
        <dbReference type="SAM" id="SignalP"/>
    </source>
</evidence>
<evidence type="ECO:0000256" key="2">
    <source>
        <dbReference type="ARBA" id="ARBA00022617"/>
    </source>
</evidence>
<dbReference type="STRING" id="1524460.IX84_26720"/>
<dbReference type="Proteomes" id="UP000029736">
    <property type="component" value="Unassembled WGS sequence"/>
</dbReference>
<dbReference type="Pfam" id="PF03100">
    <property type="entry name" value="CcmE"/>
    <property type="match status" value="1"/>
</dbReference>
<feature type="signal peptide" evidence="5">
    <location>
        <begin position="1"/>
        <end position="22"/>
    </location>
</feature>
<evidence type="ECO:0000256" key="3">
    <source>
        <dbReference type="ARBA" id="ARBA00022748"/>
    </source>
</evidence>
<evidence type="ECO:0000313" key="6">
    <source>
        <dbReference type="EMBL" id="KGE85676.1"/>
    </source>
</evidence>
<protein>
    <submittedName>
        <fullName evidence="6">Cytochrome C biogenesis protein</fullName>
    </submittedName>
</protein>
<dbReference type="Gene3D" id="2.40.50.140">
    <property type="entry name" value="Nucleic acid-binding proteins"/>
    <property type="match status" value="1"/>
</dbReference>
<evidence type="ECO:0000256" key="4">
    <source>
        <dbReference type="ARBA" id="ARBA00023136"/>
    </source>
</evidence>
<reference evidence="6 7" key="1">
    <citation type="journal article" date="2014" name="Int. J. Syst. Evol. Microbiol.">
        <title>Phaeodactylibacter xiamenensis gen. nov., sp. nov., a member of the family Saprospiraceae isolated from the marine alga Phaeodactylum tricornutum.</title>
        <authorList>
            <person name="Chen Z.Jr."/>
            <person name="Lei X."/>
            <person name="Lai Q."/>
            <person name="Li Y."/>
            <person name="Zhang B."/>
            <person name="Zhang J."/>
            <person name="Zhang H."/>
            <person name="Yang L."/>
            <person name="Zheng W."/>
            <person name="Tian Y."/>
            <person name="Yu Z."/>
            <person name="Xu H.Jr."/>
            <person name="Zheng T."/>
        </authorList>
    </citation>
    <scope>NUCLEOTIDE SEQUENCE [LARGE SCALE GENOMIC DNA]</scope>
    <source>
        <strain evidence="6 7">KD52</strain>
    </source>
</reference>
<name>A0A098S0K9_9BACT</name>
<dbReference type="RefSeq" id="WP_044227724.1">
    <property type="nucleotide sequence ID" value="NZ_CAKZLC010000328.1"/>
</dbReference>
<feature type="chain" id="PRO_5001939698" evidence="5">
    <location>
        <begin position="23"/>
        <end position="131"/>
    </location>
</feature>